<evidence type="ECO:0000256" key="5">
    <source>
        <dbReference type="SAM" id="SignalP"/>
    </source>
</evidence>
<dbReference type="AlphaFoldDB" id="K4LEB7"/>
<evidence type="ECO:0000256" key="2">
    <source>
        <dbReference type="ARBA" id="ARBA00022448"/>
    </source>
</evidence>
<dbReference type="STRING" id="1089553.Tph_c00450"/>
<dbReference type="PROSITE" id="PS51257">
    <property type="entry name" value="PROKAR_LIPOPROTEIN"/>
    <property type="match status" value="1"/>
</dbReference>
<dbReference type="RefSeq" id="WP_015049215.1">
    <property type="nucleotide sequence ID" value="NC_018870.1"/>
</dbReference>
<keyword evidence="8" id="KW-1185">Reference proteome</keyword>
<keyword evidence="2" id="KW-0813">Transport</keyword>
<protein>
    <submittedName>
        <fullName evidence="7">Leucine-, isoleucine-, valine-, threonine-, and alanine-binding protein BraC</fullName>
    </submittedName>
</protein>
<dbReference type="GO" id="GO:0006865">
    <property type="term" value="P:amino acid transport"/>
    <property type="evidence" value="ECO:0007669"/>
    <property type="project" value="UniProtKB-KW"/>
</dbReference>
<dbReference type="Proteomes" id="UP000000467">
    <property type="component" value="Chromosome"/>
</dbReference>
<organism evidence="7 8">
    <name type="scientific">Thermacetogenium phaeum (strain ATCC BAA-254 / DSM 26808 / PB)</name>
    <dbReference type="NCBI Taxonomy" id="1089553"/>
    <lineage>
        <taxon>Bacteria</taxon>
        <taxon>Bacillati</taxon>
        <taxon>Bacillota</taxon>
        <taxon>Clostridia</taxon>
        <taxon>Thermoanaerobacterales</taxon>
        <taxon>Thermoanaerobacteraceae</taxon>
        <taxon>Thermacetogenium</taxon>
    </lineage>
</organism>
<dbReference type="EMBL" id="CP003732">
    <property type="protein sequence ID" value="AFV10295.1"/>
    <property type="molecule type" value="Genomic_DNA"/>
</dbReference>
<evidence type="ECO:0000256" key="1">
    <source>
        <dbReference type="ARBA" id="ARBA00010062"/>
    </source>
</evidence>
<dbReference type="HOGENOM" id="CLU_027128_6_1_9"/>
<proteinExistence type="inferred from homology"/>
<feature type="chain" id="PRO_5003878750" evidence="5">
    <location>
        <begin position="26"/>
        <end position="400"/>
    </location>
</feature>
<feature type="domain" description="Leucine-binding protein" evidence="6">
    <location>
        <begin position="43"/>
        <end position="388"/>
    </location>
</feature>
<evidence type="ECO:0000256" key="4">
    <source>
        <dbReference type="ARBA" id="ARBA00022970"/>
    </source>
</evidence>
<evidence type="ECO:0000259" key="6">
    <source>
        <dbReference type="Pfam" id="PF13458"/>
    </source>
</evidence>
<evidence type="ECO:0000313" key="7">
    <source>
        <dbReference type="EMBL" id="AFV10295.1"/>
    </source>
</evidence>
<accession>K4LEB7</accession>
<keyword evidence="3 5" id="KW-0732">Signal</keyword>
<reference evidence="7 8" key="1">
    <citation type="journal article" date="2012" name="BMC Genomics">
        <title>Genome-guided analysis of physiological and morphological traits of the fermentative acetate oxidizer Thermacetogenium phaeum.</title>
        <authorList>
            <person name="Oehler D."/>
            <person name="Poehlein A."/>
            <person name="Leimbach A."/>
            <person name="Muller N."/>
            <person name="Daniel R."/>
            <person name="Gottschalk G."/>
            <person name="Schink B."/>
        </authorList>
    </citation>
    <scope>NUCLEOTIDE SEQUENCE [LARGE SCALE GENOMIC DNA]</scope>
    <source>
        <strain evidence="8">ATCC BAA-254 / DSM 26808 / PB</strain>
    </source>
</reference>
<dbReference type="SUPFAM" id="SSF53822">
    <property type="entry name" value="Periplasmic binding protein-like I"/>
    <property type="match status" value="1"/>
</dbReference>
<dbReference type="Gene3D" id="3.40.50.2300">
    <property type="match status" value="2"/>
</dbReference>
<dbReference type="InterPro" id="IPR028082">
    <property type="entry name" value="Peripla_BP_I"/>
</dbReference>
<dbReference type="PRINTS" id="PR00337">
    <property type="entry name" value="LEUILEVALBP"/>
</dbReference>
<gene>
    <name evidence="7" type="primary">braC</name>
    <name evidence="7" type="ordered locus">Tph_c00450</name>
</gene>
<dbReference type="PANTHER" id="PTHR30483:SF6">
    <property type="entry name" value="PERIPLASMIC BINDING PROTEIN OF ABC TRANSPORTER FOR NATURAL AMINO ACIDS"/>
    <property type="match status" value="1"/>
</dbReference>
<dbReference type="InterPro" id="IPR028081">
    <property type="entry name" value="Leu-bd"/>
</dbReference>
<name>K4LEB7_THEPS</name>
<dbReference type="eggNOG" id="COG0683">
    <property type="taxonomic scope" value="Bacteria"/>
</dbReference>
<sequence length="400" mass="43389">MRLWRRKGKALAVITALVFVLSVFAAGCGSQGTEKTQGAAGDTIKIGVNYELSGNVATYGTSCKNGILLAFEEINAKGGVLGKKIEPLVQDNKSDNAESLSVATKLVSQGIVAMIGPATTGNVMAEEPVLTDAKIPLLATAATAPQVTFDEEKNKVRDFVFRICIIDPDQALVMANFVADELKLKNGAIMVDTTNDYSKGLGENFKEYFTAKGGKIVAEEGFVSTDNAFRAQLTRIAAKKPDFIYVPAYYNQVSLIIKQARELGIDVPFMGADGWDSPELVNIAEAKSLNGCYFTNHYSVEDPSPKIQDFVKAYQKKYNVIPDAFAALGYDAGYLMAAAIEKAGEADPIKIRQALEEIEDFEGVTGKLSFDEKHNPVKEVSIIKMVDGKQQLVTKLMPRQ</sequence>
<evidence type="ECO:0000256" key="3">
    <source>
        <dbReference type="ARBA" id="ARBA00022729"/>
    </source>
</evidence>
<dbReference type="KEGG" id="tpz:Tph_c00450"/>
<comment type="similarity">
    <text evidence="1">Belongs to the leucine-binding protein family.</text>
</comment>
<dbReference type="CDD" id="cd06347">
    <property type="entry name" value="PBP1_ABC_LivK_ligand_binding-like"/>
    <property type="match status" value="1"/>
</dbReference>
<dbReference type="Pfam" id="PF13458">
    <property type="entry name" value="Peripla_BP_6"/>
    <property type="match status" value="1"/>
</dbReference>
<dbReference type="InterPro" id="IPR000709">
    <property type="entry name" value="Leu_Ile_Val-bd"/>
</dbReference>
<dbReference type="InterPro" id="IPR051010">
    <property type="entry name" value="BCAA_transport"/>
</dbReference>
<keyword evidence="4" id="KW-0029">Amino-acid transport</keyword>
<dbReference type="PANTHER" id="PTHR30483">
    <property type="entry name" value="LEUCINE-SPECIFIC-BINDING PROTEIN"/>
    <property type="match status" value="1"/>
</dbReference>
<evidence type="ECO:0000313" key="8">
    <source>
        <dbReference type="Proteomes" id="UP000000467"/>
    </source>
</evidence>
<feature type="signal peptide" evidence="5">
    <location>
        <begin position="1"/>
        <end position="25"/>
    </location>
</feature>